<evidence type="ECO:0000256" key="2">
    <source>
        <dbReference type="PROSITE-ProRule" id="PRU00708"/>
    </source>
</evidence>
<accession>A0AAU9MPC4</accession>
<dbReference type="AlphaFoldDB" id="A0AAU9MPC4"/>
<dbReference type="Gene3D" id="1.25.40.10">
    <property type="entry name" value="Tetratricopeptide repeat domain"/>
    <property type="match status" value="3"/>
</dbReference>
<evidence type="ECO:0000313" key="4">
    <source>
        <dbReference type="Proteomes" id="UP001157418"/>
    </source>
</evidence>
<dbReference type="EMBL" id="CAKMRJ010002223">
    <property type="protein sequence ID" value="CAH1428347.1"/>
    <property type="molecule type" value="Genomic_DNA"/>
</dbReference>
<dbReference type="InterPro" id="IPR046960">
    <property type="entry name" value="PPR_At4g14850-like_plant"/>
</dbReference>
<dbReference type="PANTHER" id="PTHR47926">
    <property type="entry name" value="PENTATRICOPEPTIDE REPEAT-CONTAINING PROTEIN"/>
    <property type="match status" value="1"/>
</dbReference>
<dbReference type="Pfam" id="PF20431">
    <property type="entry name" value="E_motif"/>
    <property type="match status" value="1"/>
</dbReference>
<evidence type="ECO:0000313" key="3">
    <source>
        <dbReference type="EMBL" id="CAH1428347.1"/>
    </source>
</evidence>
<comment type="caution">
    <text evidence="3">The sequence shown here is derived from an EMBL/GenBank/DDBJ whole genome shotgun (WGS) entry which is preliminary data.</text>
</comment>
<dbReference type="Pfam" id="PF13041">
    <property type="entry name" value="PPR_2"/>
    <property type="match status" value="3"/>
</dbReference>
<dbReference type="GO" id="GO:0003723">
    <property type="term" value="F:RNA binding"/>
    <property type="evidence" value="ECO:0007669"/>
    <property type="project" value="InterPro"/>
</dbReference>
<dbReference type="Pfam" id="PF01535">
    <property type="entry name" value="PPR"/>
    <property type="match status" value="2"/>
</dbReference>
<protein>
    <submittedName>
        <fullName evidence="3">Uncharacterized protein</fullName>
    </submittedName>
</protein>
<feature type="repeat" description="PPR" evidence="2">
    <location>
        <begin position="219"/>
        <end position="253"/>
    </location>
</feature>
<dbReference type="InterPro" id="IPR011990">
    <property type="entry name" value="TPR-like_helical_dom_sf"/>
</dbReference>
<dbReference type="InterPro" id="IPR002885">
    <property type="entry name" value="PPR_rpt"/>
</dbReference>
<proteinExistence type="predicted"/>
<name>A0AAU9MPC4_9ASTR</name>
<keyword evidence="1" id="KW-0677">Repeat</keyword>
<dbReference type="Pfam" id="PF12854">
    <property type="entry name" value="PPR_1"/>
    <property type="match status" value="1"/>
</dbReference>
<feature type="repeat" description="PPR" evidence="2">
    <location>
        <begin position="320"/>
        <end position="354"/>
    </location>
</feature>
<dbReference type="GO" id="GO:0009451">
    <property type="term" value="P:RNA modification"/>
    <property type="evidence" value="ECO:0007669"/>
    <property type="project" value="InterPro"/>
</dbReference>
<reference evidence="3 4" key="1">
    <citation type="submission" date="2022-01" db="EMBL/GenBank/DDBJ databases">
        <authorList>
            <person name="Xiong W."/>
            <person name="Schranz E."/>
        </authorList>
    </citation>
    <scope>NUCLEOTIDE SEQUENCE [LARGE SCALE GENOMIC DNA]</scope>
</reference>
<gene>
    <name evidence="3" type="ORF">LVIROSA_LOCUS15284</name>
</gene>
<dbReference type="Proteomes" id="UP001157418">
    <property type="component" value="Unassembled WGS sequence"/>
</dbReference>
<dbReference type="NCBIfam" id="TIGR00756">
    <property type="entry name" value="PPR"/>
    <property type="match status" value="4"/>
</dbReference>
<organism evidence="3 4">
    <name type="scientific">Lactuca virosa</name>
    <dbReference type="NCBI Taxonomy" id="75947"/>
    <lineage>
        <taxon>Eukaryota</taxon>
        <taxon>Viridiplantae</taxon>
        <taxon>Streptophyta</taxon>
        <taxon>Embryophyta</taxon>
        <taxon>Tracheophyta</taxon>
        <taxon>Spermatophyta</taxon>
        <taxon>Magnoliopsida</taxon>
        <taxon>eudicotyledons</taxon>
        <taxon>Gunneridae</taxon>
        <taxon>Pentapetalae</taxon>
        <taxon>asterids</taxon>
        <taxon>campanulids</taxon>
        <taxon>Asterales</taxon>
        <taxon>Asteraceae</taxon>
        <taxon>Cichorioideae</taxon>
        <taxon>Cichorieae</taxon>
        <taxon>Lactucinae</taxon>
        <taxon>Lactuca</taxon>
    </lineage>
</organism>
<dbReference type="PANTHER" id="PTHR47926:SF391">
    <property type="entry name" value="TETRATRICOPEPTIDE-LIKE HELICAL DOMAIN SUPERFAMILY"/>
    <property type="match status" value="1"/>
</dbReference>
<sequence length="513" mass="57677">MVNRCFNFIKPSSKWKIVSFSTHSLPNLDLFCHFSSQTPTKIPNPHGGSYTKKEQTLLSMFKKACTKKDIEQLHAHVVQTGFTQNLFVVGKIIVSCAVSNEGSMDYAISVFEKIENPDGFLWNTMIRGFARMNQVDKTFCYYKKMLDHGGVADNFTLSFLLKASGQSGSVLLGKQIHSSVIKHGLENHVFVRNTLIHMYGTLKNVQVARQLFDEMPKPDLVAWNTIIDCHVCCGKHKEALDLFSRMQEAHIKPDDATLVVILSACATLGALDLGTWVHSIINTRLLMNDISIVNSLIHMYTRCGELEEAQTIFSKTNNKNIVTWNTMILGLATHGHVQEAINIFSLMINKKLALPTDVTFLGVLSACSHGGMIEKGRQIFNKMIKEYHITPTIKHYGCMVDMLCRAGLVVEAYELVQNMPMECNSIIWRTILAGSRVHGNVKLAEIVRRNLLEVEDHSSDYVLLANTYASLEDWNQVSRVRRLMIDNGVQKPSPGNSFNIRNGNGIGLFCYDR</sequence>
<feature type="repeat" description="PPR" evidence="2">
    <location>
        <begin position="118"/>
        <end position="152"/>
    </location>
</feature>
<evidence type="ECO:0000256" key="1">
    <source>
        <dbReference type="ARBA" id="ARBA00022737"/>
    </source>
</evidence>
<keyword evidence="4" id="KW-1185">Reference proteome</keyword>
<dbReference type="FunFam" id="1.25.40.10:FF:000242">
    <property type="entry name" value="Pentatricopeptide repeat-containing protein"/>
    <property type="match status" value="1"/>
</dbReference>
<dbReference type="FunFam" id="1.25.40.10:FF:000427">
    <property type="entry name" value="Pentatricopeptide repeat-containing protein chloroplastic"/>
    <property type="match status" value="1"/>
</dbReference>
<dbReference type="PROSITE" id="PS51375">
    <property type="entry name" value="PPR"/>
    <property type="match status" value="3"/>
</dbReference>
<dbReference type="InterPro" id="IPR046848">
    <property type="entry name" value="E_motif"/>
</dbReference>